<accession>A0A251TSP2</accession>
<proteinExistence type="predicted"/>
<evidence type="ECO:0000313" key="2">
    <source>
        <dbReference type="Proteomes" id="UP000215914"/>
    </source>
</evidence>
<organism evidence="1 2">
    <name type="scientific">Helianthus annuus</name>
    <name type="common">Common sunflower</name>
    <dbReference type="NCBI Taxonomy" id="4232"/>
    <lineage>
        <taxon>Eukaryota</taxon>
        <taxon>Viridiplantae</taxon>
        <taxon>Streptophyta</taxon>
        <taxon>Embryophyta</taxon>
        <taxon>Tracheophyta</taxon>
        <taxon>Spermatophyta</taxon>
        <taxon>Magnoliopsida</taxon>
        <taxon>eudicotyledons</taxon>
        <taxon>Gunneridae</taxon>
        <taxon>Pentapetalae</taxon>
        <taxon>asterids</taxon>
        <taxon>campanulids</taxon>
        <taxon>Asterales</taxon>
        <taxon>Asteraceae</taxon>
        <taxon>Asteroideae</taxon>
        <taxon>Heliantheae alliance</taxon>
        <taxon>Heliantheae</taxon>
        <taxon>Helianthus</taxon>
    </lineage>
</organism>
<sequence>MLQVNQLHVFLNPAYIWIKGRSRVSARNTLKTLTKQHTQKKKKIRLSSSPTYPAAEVVHFPEIEPLDRSDFWTQVSACNTLKALTKQHTQKKKKIRSSSSPTYPAAEVIHFLEIEPLDRSDFWTQSSRHQGDLIQRWICLNHVRKSICTASVRSCRFC</sequence>
<gene>
    <name evidence="1" type="ORF">HannXRQ_Chr09g0241751</name>
</gene>
<dbReference type="EMBL" id="CM007898">
    <property type="protein sequence ID" value="OTG13753.1"/>
    <property type="molecule type" value="Genomic_DNA"/>
</dbReference>
<name>A0A251TSP2_HELAN</name>
<protein>
    <submittedName>
        <fullName evidence="1">Uncharacterized protein</fullName>
    </submittedName>
</protein>
<reference evidence="2" key="1">
    <citation type="journal article" date="2017" name="Nature">
        <title>The sunflower genome provides insights into oil metabolism, flowering and Asterid evolution.</title>
        <authorList>
            <person name="Badouin H."/>
            <person name="Gouzy J."/>
            <person name="Grassa C.J."/>
            <person name="Murat F."/>
            <person name="Staton S.E."/>
            <person name="Cottret L."/>
            <person name="Lelandais-Briere C."/>
            <person name="Owens G.L."/>
            <person name="Carrere S."/>
            <person name="Mayjonade B."/>
            <person name="Legrand L."/>
            <person name="Gill N."/>
            <person name="Kane N.C."/>
            <person name="Bowers J.E."/>
            <person name="Hubner S."/>
            <person name="Bellec A."/>
            <person name="Berard A."/>
            <person name="Berges H."/>
            <person name="Blanchet N."/>
            <person name="Boniface M.C."/>
            <person name="Brunel D."/>
            <person name="Catrice O."/>
            <person name="Chaidir N."/>
            <person name="Claudel C."/>
            <person name="Donnadieu C."/>
            <person name="Faraut T."/>
            <person name="Fievet G."/>
            <person name="Helmstetter N."/>
            <person name="King M."/>
            <person name="Knapp S.J."/>
            <person name="Lai Z."/>
            <person name="Le Paslier M.C."/>
            <person name="Lippi Y."/>
            <person name="Lorenzon L."/>
            <person name="Mandel J.R."/>
            <person name="Marage G."/>
            <person name="Marchand G."/>
            <person name="Marquand E."/>
            <person name="Bret-Mestries E."/>
            <person name="Morien E."/>
            <person name="Nambeesan S."/>
            <person name="Nguyen T."/>
            <person name="Pegot-Espagnet P."/>
            <person name="Pouilly N."/>
            <person name="Raftis F."/>
            <person name="Sallet E."/>
            <person name="Schiex T."/>
            <person name="Thomas J."/>
            <person name="Vandecasteele C."/>
            <person name="Vares D."/>
            <person name="Vear F."/>
            <person name="Vautrin S."/>
            <person name="Crespi M."/>
            <person name="Mangin B."/>
            <person name="Burke J.M."/>
            <person name="Salse J."/>
            <person name="Munos S."/>
            <person name="Vincourt P."/>
            <person name="Rieseberg L.H."/>
            <person name="Langlade N.B."/>
        </authorList>
    </citation>
    <scope>NUCLEOTIDE SEQUENCE [LARGE SCALE GENOMIC DNA]</scope>
    <source>
        <strain evidence="2">cv. SF193</strain>
    </source>
</reference>
<evidence type="ECO:0000313" key="1">
    <source>
        <dbReference type="EMBL" id="OTG13753.1"/>
    </source>
</evidence>
<dbReference type="AlphaFoldDB" id="A0A251TSP2"/>
<keyword evidence="2" id="KW-1185">Reference proteome</keyword>
<dbReference type="Proteomes" id="UP000215914">
    <property type="component" value="Chromosome 9"/>
</dbReference>
<dbReference type="InParanoid" id="A0A251TSP2"/>